<evidence type="ECO:0000256" key="15">
    <source>
        <dbReference type="ARBA" id="ARBA00032511"/>
    </source>
</evidence>
<evidence type="ECO:0000256" key="11">
    <source>
        <dbReference type="ARBA" id="ARBA00022927"/>
    </source>
</evidence>
<keyword evidence="6" id="KW-0812">Transmembrane</keyword>
<evidence type="ECO:0000256" key="7">
    <source>
        <dbReference type="ARBA" id="ARBA00022723"/>
    </source>
</evidence>
<keyword evidence="13" id="KW-0472">Membrane</keyword>
<name>A0A8J4YKI1_CHIOP</name>
<dbReference type="PROSITE" id="PS50089">
    <property type="entry name" value="ZF_RING_2"/>
    <property type="match status" value="1"/>
</dbReference>
<organism evidence="20 21">
    <name type="scientific">Chionoecetes opilio</name>
    <name type="common">Atlantic snow crab</name>
    <name type="synonym">Cancer opilio</name>
    <dbReference type="NCBI Taxonomy" id="41210"/>
    <lineage>
        <taxon>Eukaryota</taxon>
        <taxon>Metazoa</taxon>
        <taxon>Ecdysozoa</taxon>
        <taxon>Arthropoda</taxon>
        <taxon>Crustacea</taxon>
        <taxon>Multicrustacea</taxon>
        <taxon>Malacostraca</taxon>
        <taxon>Eumalacostraca</taxon>
        <taxon>Eucarida</taxon>
        <taxon>Decapoda</taxon>
        <taxon>Pleocyemata</taxon>
        <taxon>Brachyura</taxon>
        <taxon>Eubrachyura</taxon>
        <taxon>Majoidea</taxon>
        <taxon>Majidae</taxon>
        <taxon>Chionoecetes</taxon>
    </lineage>
</organism>
<comment type="catalytic activity">
    <reaction evidence="16">
        <text>[E2 ubiquitin-conjugating enzyme]-S-ubiquitinyl-L-cysteine + [acceptor protein]-L-cysteine = [E2 ubiquitin-conjugating enzyme]-L-cysteine + [acceptor protein]-S-ubiquitinyl-L-cysteine.</text>
        <dbReference type="EC" id="2.3.2.36"/>
    </reaction>
</comment>
<comment type="pathway">
    <text evidence="2">Protein modification; protein ubiquitination.</text>
</comment>
<evidence type="ECO:0000259" key="19">
    <source>
        <dbReference type="PROSITE" id="PS50089"/>
    </source>
</evidence>
<evidence type="ECO:0000256" key="16">
    <source>
        <dbReference type="ARBA" id="ARBA00034438"/>
    </source>
</evidence>
<evidence type="ECO:0000256" key="3">
    <source>
        <dbReference type="ARBA" id="ARBA00008704"/>
    </source>
</evidence>
<sequence>MTVTDADAYAPRISQLDAMFLDSEMYSLVKSQLVKCVKYCGHSYVTRMEPEIDAALKYIILRYTVQKARRSVGQQLLQVKYQEGVPHRKLGHYITVIVLIKWLKERSSLIASIFSGKTNVKEAVGQCINVLNIAFQALHVFNLLVFLHRGLYPTVLERLFGLRHVSANPNLPRRISYAYFTRELLWHGFAELLGFILPLINVQYFHNVIKKFLPRLNEDQNSSTEETDLNFFQGTTCVICNKPPVLPHGFGCQHIACYFCIHSSYASGPSFSCPLCNHEIDATRCSSRGWVHPLDLPPGQVMFSSPPKICWAGKVWFFIQGLVPDVSSLVSYSKQVLVGPRFRQESDLT</sequence>
<dbReference type="InterPro" id="IPR013083">
    <property type="entry name" value="Znf_RING/FYVE/PHD"/>
</dbReference>
<comment type="subcellular location">
    <subcellularLocation>
        <location evidence="1">Peroxisome membrane</location>
        <topology evidence="1">Multi-pass membrane protein</topology>
    </subcellularLocation>
</comment>
<accession>A0A8J4YKI1</accession>
<dbReference type="SUPFAM" id="SSF57850">
    <property type="entry name" value="RING/U-box"/>
    <property type="match status" value="1"/>
</dbReference>
<reference evidence="20" key="1">
    <citation type="submission" date="2020-07" db="EMBL/GenBank/DDBJ databases">
        <title>The High-quality genome of the commercially important snow crab, Chionoecetes opilio.</title>
        <authorList>
            <person name="Jeong J.-H."/>
            <person name="Ryu S."/>
        </authorList>
    </citation>
    <scope>NUCLEOTIDE SEQUENCE</scope>
    <source>
        <strain evidence="20">MADBK_172401_WGS</strain>
        <tissue evidence="20">Digestive gland</tissue>
    </source>
</reference>
<evidence type="ECO:0000256" key="2">
    <source>
        <dbReference type="ARBA" id="ARBA00004906"/>
    </source>
</evidence>
<feature type="domain" description="RING-type" evidence="19">
    <location>
        <begin position="237"/>
        <end position="277"/>
    </location>
</feature>
<evidence type="ECO:0000256" key="1">
    <source>
        <dbReference type="ARBA" id="ARBA00004585"/>
    </source>
</evidence>
<keyword evidence="12" id="KW-1133">Transmembrane helix</keyword>
<evidence type="ECO:0000256" key="13">
    <source>
        <dbReference type="ARBA" id="ARBA00023136"/>
    </source>
</evidence>
<evidence type="ECO:0000256" key="6">
    <source>
        <dbReference type="ARBA" id="ARBA00022692"/>
    </source>
</evidence>
<dbReference type="OrthoDB" id="1701437at2759"/>
<evidence type="ECO:0000256" key="4">
    <source>
        <dbReference type="ARBA" id="ARBA00022448"/>
    </source>
</evidence>
<evidence type="ECO:0000256" key="14">
    <source>
        <dbReference type="ARBA" id="ARBA00023140"/>
    </source>
</evidence>
<evidence type="ECO:0000256" key="18">
    <source>
        <dbReference type="PROSITE-ProRule" id="PRU00175"/>
    </source>
</evidence>
<dbReference type="GO" id="GO:0005778">
    <property type="term" value="C:peroxisomal membrane"/>
    <property type="evidence" value="ECO:0007669"/>
    <property type="project" value="UniProtKB-SubCell"/>
</dbReference>
<keyword evidence="21" id="KW-1185">Reference proteome</keyword>
<dbReference type="EC" id="2.3.2.36" evidence="17"/>
<dbReference type="Proteomes" id="UP000770661">
    <property type="component" value="Unassembled WGS sequence"/>
</dbReference>
<keyword evidence="11" id="KW-0653">Protein transport</keyword>
<dbReference type="AlphaFoldDB" id="A0A8J4YKI1"/>
<keyword evidence="8 18" id="KW-0863">Zinc-finger</keyword>
<comment type="similarity">
    <text evidence="3">Belongs to the pex2/pex10/pex12 family.</text>
</comment>
<keyword evidence="7" id="KW-0479">Metal-binding</keyword>
<dbReference type="InterPro" id="IPR001841">
    <property type="entry name" value="Znf_RING"/>
</dbReference>
<dbReference type="EMBL" id="JACEEZ010005817">
    <property type="protein sequence ID" value="KAG0725246.1"/>
    <property type="molecule type" value="Genomic_DNA"/>
</dbReference>
<keyword evidence="5" id="KW-0808">Transferase</keyword>
<evidence type="ECO:0000256" key="8">
    <source>
        <dbReference type="ARBA" id="ARBA00022771"/>
    </source>
</evidence>
<evidence type="ECO:0000256" key="5">
    <source>
        <dbReference type="ARBA" id="ARBA00022679"/>
    </source>
</evidence>
<keyword evidence="4" id="KW-0813">Transport</keyword>
<dbReference type="GO" id="GO:0008270">
    <property type="term" value="F:zinc ion binding"/>
    <property type="evidence" value="ECO:0007669"/>
    <property type="project" value="UniProtKB-KW"/>
</dbReference>
<dbReference type="GO" id="GO:0061630">
    <property type="term" value="F:ubiquitin protein ligase activity"/>
    <property type="evidence" value="ECO:0007669"/>
    <property type="project" value="UniProtKB-EC"/>
</dbReference>
<evidence type="ECO:0000256" key="10">
    <source>
        <dbReference type="ARBA" id="ARBA00022833"/>
    </source>
</evidence>
<evidence type="ECO:0000256" key="17">
    <source>
        <dbReference type="ARBA" id="ARBA00034523"/>
    </source>
</evidence>
<dbReference type="InterPro" id="IPR006845">
    <property type="entry name" value="Pex_N"/>
</dbReference>
<dbReference type="GO" id="GO:0016558">
    <property type="term" value="P:protein import into peroxisome matrix"/>
    <property type="evidence" value="ECO:0007669"/>
    <property type="project" value="InterPro"/>
</dbReference>
<dbReference type="Pfam" id="PF04757">
    <property type="entry name" value="Pex2_Pex12"/>
    <property type="match status" value="1"/>
</dbReference>
<keyword evidence="9" id="KW-0833">Ubl conjugation pathway</keyword>
<dbReference type="PANTHER" id="PTHR48178">
    <property type="entry name" value="PEROXISOME BIOGENESIS FACTOR 2"/>
    <property type="match status" value="1"/>
</dbReference>
<keyword evidence="14" id="KW-0576">Peroxisome</keyword>
<protein>
    <recommendedName>
        <fullName evidence="17">RING-type E3 ubiquitin transferase (cysteine targeting)</fullName>
        <ecNumber evidence="17">2.3.2.36</ecNumber>
    </recommendedName>
    <alternativeName>
        <fullName evidence="15">Peroxin-2</fullName>
    </alternativeName>
</protein>
<evidence type="ECO:0000256" key="9">
    <source>
        <dbReference type="ARBA" id="ARBA00022786"/>
    </source>
</evidence>
<evidence type="ECO:0000256" key="12">
    <source>
        <dbReference type="ARBA" id="ARBA00022989"/>
    </source>
</evidence>
<dbReference type="Gene3D" id="3.30.40.10">
    <property type="entry name" value="Zinc/RING finger domain, C3HC4 (zinc finger)"/>
    <property type="match status" value="1"/>
</dbReference>
<dbReference type="InterPro" id="IPR025654">
    <property type="entry name" value="PEX2/10"/>
</dbReference>
<keyword evidence="10" id="KW-0862">Zinc</keyword>
<dbReference type="PANTHER" id="PTHR48178:SF1">
    <property type="entry name" value="PEROXISOME BIOGENESIS FACTOR 2"/>
    <property type="match status" value="1"/>
</dbReference>
<evidence type="ECO:0000313" key="20">
    <source>
        <dbReference type="EMBL" id="KAG0725246.1"/>
    </source>
</evidence>
<gene>
    <name evidence="20" type="primary">PEX2</name>
    <name evidence="20" type="ORF">GWK47_038983</name>
</gene>
<evidence type="ECO:0000313" key="21">
    <source>
        <dbReference type="Proteomes" id="UP000770661"/>
    </source>
</evidence>
<comment type="caution">
    <text evidence="20">The sequence shown here is derived from an EMBL/GenBank/DDBJ whole genome shotgun (WGS) entry which is preliminary data.</text>
</comment>
<proteinExistence type="inferred from homology"/>